<dbReference type="RefSeq" id="XP_024665534.1">
    <property type="nucleotide sequence ID" value="XM_024809766.1"/>
</dbReference>
<proteinExistence type="predicted"/>
<evidence type="ECO:0000313" key="2">
    <source>
        <dbReference type="EMBL" id="PRT55589.1"/>
    </source>
</evidence>
<accession>A0A2T0FKT3</accession>
<evidence type="ECO:0000313" key="3">
    <source>
        <dbReference type="Proteomes" id="UP000238350"/>
    </source>
</evidence>
<feature type="region of interest" description="Disordered" evidence="1">
    <location>
        <begin position="48"/>
        <end position="146"/>
    </location>
</feature>
<organism evidence="2 3">
    <name type="scientific">Wickerhamiella sorbophila</name>
    <dbReference type="NCBI Taxonomy" id="45607"/>
    <lineage>
        <taxon>Eukaryota</taxon>
        <taxon>Fungi</taxon>
        <taxon>Dikarya</taxon>
        <taxon>Ascomycota</taxon>
        <taxon>Saccharomycotina</taxon>
        <taxon>Dipodascomycetes</taxon>
        <taxon>Dipodascales</taxon>
        <taxon>Trichomonascaceae</taxon>
        <taxon>Wickerhamiella</taxon>
    </lineage>
</organism>
<reference evidence="2 3" key="1">
    <citation type="submission" date="2017-04" db="EMBL/GenBank/DDBJ databases">
        <title>Genome sequencing of [Candida] sorbophila.</title>
        <authorList>
            <person name="Ahn J.O."/>
        </authorList>
    </citation>
    <scope>NUCLEOTIDE SEQUENCE [LARGE SCALE GENOMIC DNA]</scope>
    <source>
        <strain evidence="2 3">DS02</strain>
    </source>
</reference>
<sequence length="146" mass="16048">MSLLWGKFRGKVDSVSTSLQGMSISRTEKDRNEDDTVISRALYRYYNPSPPEWLVQSTPSLSPTASMGALPNTSGQGPDSARPRLQSRSTTDFSHIYSRQSSSRASVSTERRPSHSPAPFAEPDAPPGAQAHTGRGKFSKLRHANW</sequence>
<dbReference type="Proteomes" id="UP000238350">
    <property type="component" value="Unassembled WGS sequence"/>
</dbReference>
<protein>
    <recommendedName>
        <fullName evidence="4">Mso1 N-terminal domain-containing protein</fullName>
    </recommendedName>
</protein>
<evidence type="ECO:0008006" key="4">
    <source>
        <dbReference type="Google" id="ProtNLM"/>
    </source>
</evidence>
<feature type="compositionally biased region" description="Basic residues" evidence="1">
    <location>
        <begin position="134"/>
        <end position="146"/>
    </location>
</feature>
<feature type="compositionally biased region" description="Polar residues" evidence="1">
    <location>
        <begin position="14"/>
        <end position="25"/>
    </location>
</feature>
<feature type="region of interest" description="Disordered" evidence="1">
    <location>
        <begin position="1"/>
        <end position="35"/>
    </location>
</feature>
<keyword evidence="3" id="KW-1185">Reference proteome</keyword>
<evidence type="ECO:0000256" key="1">
    <source>
        <dbReference type="SAM" id="MobiDB-lite"/>
    </source>
</evidence>
<feature type="compositionally biased region" description="Low complexity" evidence="1">
    <location>
        <begin position="94"/>
        <end position="108"/>
    </location>
</feature>
<dbReference type="GeneID" id="36516957"/>
<name>A0A2T0FKT3_9ASCO</name>
<feature type="compositionally biased region" description="Polar residues" evidence="1">
    <location>
        <begin position="55"/>
        <end position="77"/>
    </location>
</feature>
<dbReference type="AlphaFoldDB" id="A0A2T0FKT3"/>
<dbReference type="EMBL" id="NDIQ01000021">
    <property type="protein sequence ID" value="PRT55589.1"/>
    <property type="molecule type" value="Genomic_DNA"/>
</dbReference>
<gene>
    <name evidence="2" type="ORF">B9G98_03209</name>
</gene>
<comment type="caution">
    <text evidence="2">The sequence shown here is derived from an EMBL/GenBank/DDBJ whole genome shotgun (WGS) entry which is preliminary data.</text>
</comment>